<dbReference type="Proteomes" id="UP001634747">
    <property type="component" value="Unassembled WGS sequence"/>
</dbReference>
<accession>A0ABW9KLX9</accession>
<gene>
    <name evidence="2" type="ORF">ACK2TP_13635</name>
</gene>
<name>A0ABW9KLX9_9BACT</name>
<dbReference type="InterPro" id="IPR011008">
    <property type="entry name" value="Dimeric_a/b-barrel"/>
</dbReference>
<evidence type="ECO:0000259" key="1">
    <source>
        <dbReference type="Pfam" id="PF07978"/>
    </source>
</evidence>
<dbReference type="SUPFAM" id="SSF54909">
    <property type="entry name" value="Dimeric alpha+beta barrel"/>
    <property type="match status" value="1"/>
</dbReference>
<dbReference type="Gene3D" id="3.30.70.100">
    <property type="match status" value="2"/>
</dbReference>
<reference evidence="2 3" key="1">
    <citation type="submission" date="2024-12" db="EMBL/GenBank/DDBJ databases">
        <authorList>
            <person name="Lee Y."/>
        </authorList>
    </citation>
    <scope>NUCLEOTIDE SEQUENCE [LARGE SCALE GENOMIC DNA]</scope>
    <source>
        <strain evidence="2 3">03SUJ4</strain>
    </source>
</reference>
<dbReference type="RefSeq" id="WP_263415007.1">
    <property type="nucleotide sequence ID" value="NZ_BAABBH010000001.1"/>
</dbReference>
<dbReference type="InterPro" id="IPR012577">
    <property type="entry name" value="NIPSNAP"/>
</dbReference>
<proteinExistence type="predicted"/>
<keyword evidence="3" id="KW-1185">Reference proteome</keyword>
<organism evidence="2 3">
    <name type="scientific">Terriglobus aquaticus</name>
    <dbReference type="NCBI Taxonomy" id="940139"/>
    <lineage>
        <taxon>Bacteria</taxon>
        <taxon>Pseudomonadati</taxon>
        <taxon>Acidobacteriota</taxon>
        <taxon>Terriglobia</taxon>
        <taxon>Terriglobales</taxon>
        <taxon>Acidobacteriaceae</taxon>
        <taxon>Terriglobus</taxon>
    </lineage>
</organism>
<dbReference type="Pfam" id="PF07978">
    <property type="entry name" value="NIPSNAP"/>
    <property type="match status" value="1"/>
</dbReference>
<feature type="domain" description="NIPSNAP" evidence="1">
    <location>
        <begin position="160"/>
        <end position="263"/>
    </location>
</feature>
<protein>
    <submittedName>
        <fullName evidence="2">NIPSNAP family protein</fullName>
    </submittedName>
</protein>
<evidence type="ECO:0000313" key="2">
    <source>
        <dbReference type="EMBL" id="MFN2976806.1"/>
    </source>
</evidence>
<dbReference type="EMBL" id="JBJYXY010000001">
    <property type="protein sequence ID" value="MFN2976806.1"/>
    <property type="molecule type" value="Genomic_DNA"/>
</dbReference>
<evidence type="ECO:0000313" key="3">
    <source>
        <dbReference type="Proteomes" id="UP001634747"/>
    </source>
</evidence>
<comment type="caution">
    <text evidence="2">The sequence shown here is derived from an EMBL/GenBank/DDBJ whole genome shotgun (WGS) entry which is preliminary data.</text>
</comment>
<sequence length="265" mass="29369">MERREFLGAAAGAATLGLWSNTTEAEGSMQANPQSSEREFYLLRKYSITRAQAAGCDRFLETVMLPALTRLGHRDVGVFGLEYGPETPADYLLLRHTNAAKLLKLQEELTADAEFARAAGPFQSAAAATPSFQRVEDTLLYAFAGHPVLTVPAKGKRILQLRTYESPSVADHVRKVQMFHSGEFEIFAACGMPAVFYSQVVVGPRMPALTYMLRFDSLSDLEARWNQFRVNPDWKKLQADPRFSGEDLVSNISNLVLSPKSFSAI</sequence>